<protein>
    <submittedName>
        <fullName evidence="3">Chitinase</fullName>
    </submittedName>
</protein>
<name>A0ABY0XRK7_9PSED</name>
<dbReference type="Pfam" id="PF00182">
    <property type="entry name" value="Glyco_hydro_19"/>
    <property type="match status" value="1"/>
</dbReference>
<keyword evidence="1" id="KW-1133">Transmembrane helix</keyword>
<dbReference type="Proteomes" id="UP000199665">
    <property type="component" value="Unassembled WGS sequence"/>
</dbReference>
<dbReference type="PANTHER" id="PTHR34408:SF1">
    <property type="entry name" value="GLYCOSYL HYDROLASE FAMILY 19 DOMAIN-CONTAINING PROTEIN HI_1415"/>
    <property type="match status" value="1"/>
</dbReference>
<dbReference type="EMBL" id="FNRV01000001">
    <property type="protein sequence ID" value="SEB98757.1"/>
    <property type="molecule type" value="Genomic_DNA"/>
</dbReference>
<feature type="domain" description="Glycoside hydrolase family 19 catalytic" evidence="2">
    <location>
        <begin position="38"/>
        <end position="137"/>
    </location>
</feature>
<keyword evidence="4" id="KW-1185">Reference proteome</keyword>
<comment type="caution">
    <text evidence="3">The sequence shown here is derived from an EMBL/GenBank/DDBJ whole genome shotgun (WGS) entry which is preliminary data.</text>
</comment>
<evidence type="ECO:0000256" key="1">
    <source>
        <dbReference type="SAM" id="Phobius"/>
    </source>
</evidence>
<dbReference type="InterPro" id="IPR052354">
    <property type="entry name" value="Cell_Wall_Dynamics_Protein"/>
</dbReference>
<dbReference type="InterPro" id="IPR000726">
    <property type="entry name" value="Glyco_hydro_19_cat"/>
</dbReference>
<evidence type="ECO:0000313" key="4">
    <source>
        <dbReference type="Proteomes" id="UP000199665"/>
    </source>
</evidence>
<sequence length="231" mass="25020">MPITAQQLLQILPNAGAKAGVFVPVLNTAMGRFQIVGSKRVAAFIAQIGHESGQLVYVREMWGPTPAQAKYEGRKDLGNSVPGDGFKYRGRGLIQITGRANYAECGEALALNLINQPELLEQPKNACLSAAWFWATNGLNTLADAGDSEKITRRINGGLNGQADRLKLWTKATEVKLLLRILPYISAVLLVAAALFGAYRYGVTVMDDKWEAKWVARDEADAAASLRAGSF</sequence>
<reference evidence="3 4" key="1">
    <citation type="submission" date="2016-10" db="EMBL/GenBank/DDBJ databases">
        <authorList>
            <person name="Varghese N."/>
            <person name="Submissions S."/>
        </authorList>
    </citation>
    <scope>NUCLEOTIDE SEQUENCE [LARGE SCALE GENOMIC DNA]</scope>
    <source>
        <strain evidence="3 4">DSM 18327</strain>
    </source>
</reference>
<evidence type="ECO:0000259" key="2">
    <source>
        <dbReference type="Pfam" id="PF00182"/>
    </source>
</evidence>
<gene>
    <name evidence="3" type="ORF">SAMN05216205_1166</name>
</gene>
<organism evidence="3 4">
    <name type="scientific">Pseudomonas mohnii</name>
    <dbReference type="NCBI Taxonomy" id="395600"/>
    <lineage>
        <taxon>Bacteria</taxon>
        <taxon>Pseudomonadati</taxon>
        <taxon>Pseudomonadota</taxon>
        <taxon>Gammaproteobacteria</taxon>
        <taxon>Pseudomonadales</taxon>
        <taxon>Pseudomonadaceae</taxon>
        <taxon>Pseudomonas</taxon>
    </lineage>
</organism>
<proteinExistence type="predicted"/>
<keyword evidence="1" id="KW-0812">Transmembrane</keyword>
<keyword evidence="1" id="KW-0472">Membrane</keyword>
<feature type="transmembrane region" description="Helical" evidence="1">
    <location>
        <begin position="177"/>
        <end position="199"/>
    </location>
</feature>
<dbReference type="InterPro" id="IPR023346">
    <property type="entry name" value="Lysozyme-like_dom_sf"/>
</dbReference>
<accession>A0ABY0XRK7</accession>
<evidence type="ECO:0000313" key="3">
    <source>
        <dbReference type="EMBL" id="SEB98757.1"/>
    </source>
</evidence>
<dbReference type="PANTHER" id="PTHR34408">
    <property type="entry name" value="FAMILY PROTEIN, PUTATIVE-RELATED"/>
    <property type="match status" value="1"/>
</dbReference>
<dbReference type="Gene3D" id="1.10.530.10">
    <property type="match status" value="1"/>
</dbReference>
<dbReference type="SUPFAM" id="SSF53955">
    <property type="entry name" value="Lysozyme-like"/>
    <property type="match status" value="1"/>
</dbReference>